<dbReference type="RefSeq" id="XP_014145089.1">
    <property type="nucleotide sequence ID" value="XM_014289614.1"/>
</dbReference>
<keyword evidence="2" id="KW-1185">Reference proteome</keyword>
<dbReference type="AlphaFoldDB" id="A0A0L0F3B7"/>
<name>A0A0L0F3B7_9EUKA</name>
<evidence type="ECO:0000313" key="1">
    <source>
        <dbReference type="EMBL" id="KNC71187.1"/>
    </source>
</evidence>
<organism evidence="1 2">
    <name type="scientific">Sphaeroforma arctica JP610</name>
    <dbReference type="NCBI Taxonomy" id="667725"/>
    <lineage>
        <taxon>Eukaryota</taxon>
        <taxon>Ichthyosporea</taxon>
        <taxon>Ichthyophonida</taxon>
        <taxon>Sphaeroforma</taxon>
    </lineage>
</organism>
<gene>
    <name evidence="1" type="ORF">SARC_16276</name>
</gene>
<evidence type="ECO:0000313" key="2">
    <source>
        <dbReference type="Proteomes" id="UP000054560"/>
    </source>
</evidence>
<feature type="non-terminal residue" evidence="1">
    <location>
        <position position="1"/>
    </location>
</feature>
<protein>
    <submittedName>
        <fullName evidence="1">Uncharacterized protein</fullName>
    </submittedName>
</protein>
<dbReference type="GeneID" id="25916780"/>
<accession>A0A0L0F3B7</accession>
<sequence length="95" mass="10439">RIPVEYSEGQSALRRFFLTAMDVGNVFDPAHSMLSDRGAVVVDIESVLSEAIQAQGQTNVPLEQLDAWNAYLRLLIVQNCKVGACCVDWFIPAIG</sequence>
<dbReference type="EMBL" id="KQ249327">
    <property type="protein sequence ID" value="KNC71187.1"/>
    <property type="molecule type" value="Genomic_DNA"/>
</dbReference>
<reference evidence="1 2" key="1">
    <citation type="submission" date="2011-02" db="EMBL/GenBank/DDBJ databases">
        <title>The Genome Sequence of Sphaeroforma arctica JP610.</title>
        <authorList>
            <consortium name="The Broad Institute Genome Sequencing Platform"/>
            <person name="Russ C."/>
            <person name="Cuomo C."/>
            <person name="Young S.K."/>
            <person name="Zeng Q."/>
            <person name="Gargeya S."/>
            <person name="Alvarado L."/>
            <person name="Berlin A."/>
            <person name="Chapman S.B."/>
            <person name="Chen Z."/>
            <person name="Freedman E."/>
            <person name="Gellesch M."/>
            <person name="Goldberg J."/>
            <person name="Griggs A."/>
            <person name="Gujja S."/>
            <person name="Heilman E."/>
            <person name="Heiman D."/>
            <person name="Howarth C."/>
            <person name="Mehta T."/>
            <person name="Neiman D."/>
            <person name="Pearson M."/>
            <person name="Roberts A."/>
            <person name="Saif S."/>
            <person name="Shea T."/>
            <person name="Shenoy N."/>
            <person name="Sisk P."/>
            <person name="Stolte C."/>
            <person name="Sykes S."/>
            <person name="White J."/>
            <person name="Yandava C."/>
            <person name="Burger G."/>
            <person name="Gray M.W."/>
            <person name="Holland P.W.H."/>
            <person name="King N."/>
            <person name="Lang F.B.F."/>
            <person name="Roger A.J."/>
            <person name="Ruiz-Trillo I."/>
            <person name="Haas B."/>
            <person name="Nusbaum C."/>
            <person name="Birren B."/>
        </authorList>
    </citation>
    <scope>NUCLEOTIDE SEQUENCE [LARGE SCALE GENOMIC DNA]</scope>
    <source>
        <strain evidence="1 2">JP610</strain>
    </source>
</reference>
<dbReference type="Proteomes" id="UP000054560">
    <property type="component" value="Unassembled WGS sequence"/>
</dbReference>
<proteinExistence type="predicted"/>